<protein>
    <submittedName>
        <fullName evidence="7">Glutamine-dependent NAD(+) synthetase, putative</fullName>
    </submittedName>
</protein>
<evidence type="ECO:0000256" key="3">
    <source>
        <dbReference type="ARBA" id="ARBA00022741"/>
    </source>
</evidence>
<comment type="pathway">
    <text evidence="1">Cofactor biosynthesis; NAD(+) biosynthesis.</text>
</comment>
<dbReference type="InterPro" id="IPR014729">
    <property type="entry name" value="Rossmann-like_a/b/a_fold"/>
</dbReference>
<evidence type="ECO:0000313" key="7">
    <source>
        <dbReference type="EMBL" id="CAD2090363.1"/>
    </source>
</evidence>
<dbReference type="GO" id="GO:0004359">
    <property type="term" value="F:glutaminase activity"/>
    <property type="evidence" value="ECO:0007669"/>
    <property type="project" value="InterPro"/>
</dbReference>
<dbReference type="GO" id="GO:0005737">
    <property type="term" value="C:cytoplasm"/>
    <property type="evidence" value="ECO:0007669"/>
    <property type="project" value="InterPro"/>
</dbReference>
<dbReference type="UniPathway" id="UPA00253"/>
<organism evidence="7 8">
    <name type="scientific">Plasmodium vinckei brucechwatti</name>
    <dbReference type="NCBI Taxonomy" id="119398"/>
    <lineage>
        <taxon>Eukaryota</taxon>
        <taxon>Sar</taxon>
        <taxon>Alveolata</taxon>
        <taxon>Apicomplexa</taxon>
        <taxon>Aconoidasida</taxon>
        <taxon>Haemosporida</taxon>
        <taxon>Plasmodiidae</taxon>
        <taxon>Plasmodium</taxon>
        <taxon>Plasmodium (Vinckeia)</taxon>
    </lineage>
</organism>
<dbReference type="PANTHER" id="PTHR23090:SF9">
    <property type="entry name" value="GLUTAMINE-DEPENDENT NAD(+) SYNTHETASE"/>
    <property type="match status" value="1"/>
</dbReference>
<dbReference type="Gene3D" id="3.60.110.10">
    <property type="entry name" value="Carbon-nitrogen hydrolase"/>
    <property type="match status" value="1"/>
</dbReference>
<name>A0A6V7S297_PLAVN</name>
<dbReference type="GO" id="GO:0003952">
    <property type="term" value="F:NAD+ synthase (glutamine-hydrolyzing) activity"/>
    <property type="evidence" value="ECO:0007669"/>
    <property type="project" value="InterPro"/>
</dbReference>
<dbReference type="Pfam" id="PF02540">
    <property type="entry name" value="NAD_synthase"/>
    <property type="match status" value="1"/>
</dbReference>
<evidence type="ECO:0000256" key="2">
    <source>
        <dbReference type="ARBA" id="ARBA00022598"/>
    </source>
</evidence>
<dbReference type="AlphaFoldDB" id="A0A6V7S297"/>
<keyword evidence="5" id="KW-0520">NAD</keyword>
<dbReference type="Gene3D" id="3.40.50.620">
    <property type="entry name" value="HUPs"/>
    <property type="match status" value="1"/>
</dbReference>
<evidence type="ECO:0000259" key="6">
    <source>
        <dbReference type="Pfam" id="PF02540"/>
    </source>
</evidence>
<sequence length="850" mass="98244">MEKNNIGLSCCSIYSSPLDYEGNKLKIIESIKQCKKLNCSIRIGGELEITGVSCKNSFKGIEDIHENCWLTLSNILKEKYENGNITDNILCFISMPIYFKKKLYSSEVIIYNSQIIYISPKENVENNDQSMYFSSYNGLNCENAKNDGQSSIIFSNSNVNIISNNFETFPLPKCIQKVTQQKETYIGKCIIEYDGVKIMHTFLDDLISIERNETIDDRIDIFNKWDPDSNHSINYVSENKKNISPFEKEYTKLSTRNQINLECVDVLLVNGYITNELELFKKYFSALMNLTKKYPHLTLCFSNNFGCDNYLYMFDGFSFIGKDDKVLTKNGRYSFYEIQVASTKVEIEKKEGDIKNEINSKSGENKVGKKISLLSINKHDKDTKEPIFTYNKDIPLSIECSKDTLSKNLPDIFNINKYSKDNKNLTELFNNHHCDDMQNDGESKTGSRSCYIFNGKVERLHNIYEELSFNCSMFLWHILHLSKAKGFTLALSGGIDSAFCACMVYVLSTMLEIQMKEIEDDSKNGEKNHSNDINKEIFSNKLKNVLINKACKKSICNQLLNTLSMPSKNNSPETKYFSEELSKAINSYHNIYSIDDIFNFFKNTGENFLNEKLKFKSENGTNYHDLCLQNIQSRSRMVMLYFFNTLICQKKYAQYNMYNEFLITLATGNLDESILGYFTKYDCSSGDIDIIGNVSKILIKETMCYIANTPIFDLQILNKINSYSPSAELKPLENKQIDENELNLKFVEIKLLTILKNKFSLGPSSMYYYLSQYFWPDMSKSDIFDKIQIFFTKVYKNIHKLFILPPSLQNESCAINMNNFSNFATINFDQMRQRYGIPVENKMSDKKPTK</sequence>
<dbReference type="InterPro" id="IPR036526">
    <property type="entry name" value="C-N_Hydrolase_sf"/>
</dbReference>
<keyword evidence="3" id="KW-0547">Nucleotide-binding</keyword>
<dbReference type="Proteomes" id="UP000515550">
    <property type="component" value="Chromosome PVBDA_08"/>
</dbReference>
<dbReference type="VEuPathDB" id="PlasmoDB:PVBDA_0802710"/>
<dbReference type="InterPro" id="IPR022310">
    <property type="entry name" value="NAD/GMP_synthase"/>
</dbReference>
<dbReference type="PANTHER" id="PTHR23090">
    <property type="entry name" value="NH 3 /GLUTAMINE-DEPENDENT NAD + SYNTHETASE"/>
    <property type="match status" value="1"/>
</dbReference>
<gene>
    <name evidence="7" type="ORF">PVBDA_0802710</name>
</gene>
<keyword evidence="4" id="KW-0067">ATP-binding</keyword>
<dbReference type="EMBL" id="LR865386">
    <property type="protein sequence ID" value="CAD2090363.1"/>
    <property type="molecule type" value="Genomic_DNA"/>
</dbReference>
<evidence type="ECO:0000256" key="1">
    <source>
        <dbReference type="ARBA" id="ARBA00004790"/>
    </source>
</evidence>
<keyword evidence="2" id="KW-0436">Ligase</keyword>
<reference evidence="7 8" key="1">
    <citation type="submission" date="2020-08" db="EMBL/GenBank/DDBJ databases">
        <authorList>
            <person name="Ramaprasad A."/>
        </authorList>
    </citation>
    <scope>NUCLEOTIDE SEQUENCE [LARGE SCALE GENOMIC DNA]</scope>
</reference>
<accession>A0A6V7S297</accession>
<dbReference type="GO" id="GO:0009435">
    <property type="term" value="P:NAD+ biosynthetic process"/>
    <property type="evidence" value="ECO:0007669"/>
    <property type="project" value="UniProtKB-UniPathway"/>
</dbReference>
<proteinExistence type="predicted"/>
<evidence type="ECO:0000256" key="4">
    <source>
        <dbReference type="ARBA" id="ARBA00022840"/>
    </source>
</evidence>
<feature type="domain" description="NAD/GMP synthase" evidence="6">
    <location>
        <begin position="473"/>
        <end position="750"/>
    </location>
</feature>
<dbReference type="SUPFAM" id="SSF52402">
    <property type="entry name" value="Adenine nucleotide alpha hydrolases-like"/>
    <property type="match status" value="1"/>
</dbReference>
<evidence type="ECO:0000256" key="5">
    <source>
        <dbReference type="ARBA" id="ARBA00023027"/>
    </source>
</evidence>
<dbReference type="CDD" id="cd00553">
    <property type="entry name" value="NAD_synthase"/>
    <property type="match status" value="1"/>
</dbReference>
<dbReference type="InterPro" id="IPR003694">
    <property type="entry name" value="NAD_synthase"/>
</dbReference>
<dbReference type="GO" id="GO:0005524">
    <property type="term" value="F:ATP binding"/>
    <property type="evidence" value="ECO:0007669"/>
    <property type="project" value="UniProtKB-KW"/>
</dbReference>
<evidence type="ECO:0000313" key="8">
    <source>
        <dbReference type="Proteomes" id="UP000515550"/>
    </source>
</evidence>